<comment type="caution">
    <text evidence="1">The sequence shown here is derived from an EMBL/GenBank/DDBJ whole genome shotgun (WGS) entry which is preliminary data.</text>
</comment>
<dbReference type="STRING" id="246199.CUS_5186"/>
<evidence type="ECO:0000313" key="1">
    <source>
        <dbReference type="EMBL" id="EGC04352.1"/>
    </source>
</evidence>
<accession>E9S8S0</accession>
<sequence>MLKRYLRELYGEKYTYVCEEMFEGIMDAIFGIISNNDYDKITDGMPIYAGFTVYKLNRYDDMYEILAPDFSDNDPTTAFKTDLTESFLVEYRQAALVSGLGITGKPFYSTENVLIEEGALEADEVIMTRVPTVDGSRWQIVKVGGSDDALSYLPDFYEIPACRLVKNYSWAADVLALPDNYSVRFRKGEIKKIYSDSKKKLYG</sequence>
<keyword evidence="2" id="KW-1185">Reference proteome</keyword>
<dbReference type="Proteomes" id="UP000004259">
    <property type="component" value="Unassembled WGS sequence"/>
</dbReference>
<name>E9S8S0_RUMAL</name>
<dbReference type="AlphaFoldDB" id="E9S8S0"/>
<organism evidence="1 2">
    <name type="scientific">Ruminococcus albus 8</name>
    <dbReference type="NCBI Taxonomy" id="246199"/>
    <lineage>
        <taxon>Bacteria</taxon>
        <taxon>Bacillati</taxon>
        <taxon>Bacillota</taxon>
        <taxon>Clostridia</taxon>
        <taxon>Eubacteriales</taxon>
        <taxon>Oscillospiraceae</taxon>
        <taxon>Ruminococcus</taxon>
    </lineage>
</organism>
<protein>
    <submittedName>
        <fullName evidence="1">Conserved domain protein</fullName>
    </submittedName>
</protein>
<evidence type="ECO:0000313" key="2">
    <source>
        <dbReference type="Proteomes" id="UP000004259"/>
    </source>
</evidence>
<gene>
    <name evidence="1" type="ORF">CUS_5186</name>
</gene>
<dbReference type="RefSeq" id="WP_002847379.1">
    <property type="nucleotide sequence ID" value="NZ_ADKM02000030.1"/>
</dbReference>
<reference evidence="1 2" key="1">
    <citation type="submission" date="2011-02" db="EMBL/GenBank/DDBJ databases">
        <authorList>
            <person name="Nelson K.E."/>
            <person name="Sutton G."/>
            <person name="Torralba M."/>
            <person name="Durkin S."/>
            <person name="Harkins D."/>
            <person name="Montgomery R."/>
            <person name="Ziemer C."/>
            <person name="Klaassens E."/>
            <person name="Ocuiv P."/>
            <person name="Morrison M."/>
        </authorList>
    </citation>
    <scope>NUCLEOTIDE SEQUENCE [LARGE SCALE GENOMIC DNA]</scope>
    <source>
        <strain evidence="1 2">8</strain>
    </source>
</reference>
<dbReference type="EMBL" id="ADKM02000030">
    <property type="protein sequence ID" value="EGC04352.1"/>
    <property type="molecule type" value="Genomic_DNA"/>
</dbReference>
<proteinExistence type="predicted"/>